<dbReference type="InterPro" id="IPR001647">
    <property type="entry name" value="HTH_TetR"/>
</dbReference>
<dbReference type="GO" id="GO:0003677">
    <property type="term" value="F:DNA binding"/>
    <property type="evidence" value="ECO:0007669"/>
    <property type="project" value="UniProtKB-UniRule"/>
</dbReference>
<dbReference type="Proteomes" id="UP000512146">
    <property type="component" value="Chromosome"/>
</dbReference>
<gene>
    <name evidence="7" type="ORF">C4A13_00289</name>
    <name evidence="4" type="ORF">HV245_20970</name>
    <name evidence="6" type="ORF">HV276_05005</name>
    <name evidence="5" type="ORF">KJE03_18440</name>
    <name evidence="8" type="ORF">NCTC8196_01059</name>
</gene>
<dbReference type="PANTHER" id="PTHR43479:SF11">
    <property type="entry name" value="ACREF_ENVCD OPERON REPRESSOR-RELATED"/>
    <property type="match status" value="1"/>
</dbReference>
<dbReference type="Proteomes" id="UP000254454">
    <property type="component" value="Unassembled WGS sequence"/>
</dbReference>
<evidence type="ECO:0000256" key="1">
    <source>
        <dbReference type="ARBA" id="ARBA00023125"/>
    </source>
</evidence>
<evidence type="ECO:0000313" key="10">
    <source>
        <dbReference type="Proteomes" id="UP000277464"/>
    </source>
</evidence>
<evidence type="ECO:0000313" key="11">
    <source>
        <dbReference type="Proteomes" id="UP000512146"/>
    </source>
</evidence>
<keyword evidence="13" id="KW-1185">Reference proteome</keyword>
<name>A0A2B7LI09_9ESCH</name>
<reference evidence="7 9" key="1">
    <citation type="submission" date="2018-06" db="EMBL/GenBank/DDBJ databases">
        <title>Recombination Drives Gene Content and Phenotype Evolution in Wild Type E. coli Strains.</title>
        <authorList>
            <person name="Field C.M."/>
            <person name="Silander O.K."/>
            <person name="Van Nimwegen E."/>
        </authorList>
    </citation>
    <scope>NUCLEOTIDE SEQUENCE [LARGE SCALE GENOMIC DNA]</scope>
    <source>
        <strain evidence="7 9">SC344</strain>
    </source>
</reference>
<dbReference type="Proteomes" id="UP001235723">
    <property type="component" value="Unassembled WGS sequence"/>
</dbReference>
<dbReference type="EMBL" id="JAHCRT010000018">
    <property type="protein sequence ID" value="MDQ9295420.1"/>
    <property type="molecule type" value="Genomic_DNA"/>
</dbReference>
<evidence type="ECO:0000313" key="8">
    <source>
        <dbReference type="EMBL" id="VED74525.1"/>
    </source>
</evidence>
<evidence type="ECO:0000313" key="13">
    <source>
        <dbReference type="Proteomes" id="UP001235723"/>
    </source>
</evidence>
<dbReference type="RefSeq" id="WP_001515802.1">
    <property type="nucleotide sequence ID" value="NZ_CAKAEI010000060.1"/>
</dbReference>
<reference evidence="11 12" key="3">
    <citation type="submission" date="2020-06" db="EMBL/GenBank/DDBJ databases">
        <title>REHAB project genomes.</title>
        <authorList>
            <person name="Shaw L.P."/>
        </authorList>
    </citation>
    <scope>NUCLEOTIDE SEQUENCE [LARGE SCALE GENOMIC DNA]</scope>
    <source>
        <strain evidence="4 12">RHBSTW-00604</strain>
        <strain evidence="6 11">RHBSTW-00777</strain>
    </source>
</reference>
<evidence type="ECO:0000313" key="12">
    <source>
        <dbReference type="Proteomes" id="UP000518474"/>
    </source>
</evidence>
<dbReference type="InterPro" id="IPR009057">
    <property type="entry name" value="Homeodomain-like_sf"/>
</dbReference>
<reference evidence="5 13" key="4">
    <citation type="submission" date="2021-05" db="EMBL/GenBank/DDBJ databases">
        <title>Genome sequence of E. marmotae isolates.</title>
        <authorList>
            <person name="Binsker U."/>
            <person name="Hammerl J.A."/>
        </authorList>
    </citation>
    <scope>NUCLEOTIDE SEQUENCE [LARGE SCALE GENOMIC DNA]</scope>
    <source>
        <strain evidence="5 13">21-MO00586</strain>
    </source>
</reference>
<sequence length="225" mass="25880">MNKSEVSTPVRRGRPKSAGLDERKKAIVIGAYSAFIELGFAQTSTTEIARRAKVSKRTIYEVFSNKKEIFSEVIKEYKTLFLDLPRPENEMLPINETLFRIFRLDIGQEEAKEREALLKLMTRESILFPELSDYLYATKTLHSRELLIEWLDIQQAQGRIAVKNTGNCAGMLMDIVFGALIPRRWVLDVNEDQTLTPEGRQQQLEEIKERIETVIQGIKTEPAHP</sequence>
<protein>
    <submittedName>
        <fullName evidence="7">DNA-binding transcriptional repressor AcrR</fullName>
    </submittedName>
    <submittedName>
        <fullName evidence="4">TetR/AcrR family transcriptional regulator</fullName>
    </submittedName>
</protein>
<evidence type="ECO:0000256" key="2">
    <source>
        <dbReference type="PROSITE-ProRule" id="PRU00335"/>
    </source>
</evidence>
<evidence type="ECO:0000313" key="5">
    <source>
        <dbReference type="EMBL" id="MDQ9295420.1"/>
    </source>
</evidence>
<accession>A0A2B7LI09</accession>
<dbReference type="AlphaFoldDB" id="A0A2B7LI09"/>
<proteinExistence type="predicted"/>
<dbReference type="Pfam" id="PF00440">
    <property type="entry name" value="TetR_N"/>
    <property type="match status" value="1"/>
</dbReference>
<evidence type="ECO:0000313" key="4">
    <source>
        <dbReference type="EMBL" id="MBA7900590.1"/>
    </source>
</evidence>
<dbReference type="EMBL" id="CP056165">
    <property type="protein sequence ID" value="QLX29107.1"/>
    <property type="molecule type" value="Genomic_DNA"/>
</dbReference>
<reference evidence="8 10" key="2">
    <citation type="submission" date="2018-12" db="EMBL/GenBank/DDBJ databases">
        <authorList>
            <consortium name="Pathogen Informatics"/>
        </authorList>
    </citation>
    <scope>NUCLEOTIDE SEQUENCE [LARGE SCALE GENOMIC DNA]</scope>
    <source>
        <strain evidence="8 10">NCTC8196</strain>
    </source>
</reference>
<dbReference type="Gene3D" id="1.10.357.10">
    <property type="entry name" value="Tetracycline Repressor, domain 2"/>
    <property type="match status" value="1"/>
</dbReference>
<accession>A0A370UZW4</accession>
<dbReference type="Proteomes" id="UP000277464">
    <property type="component" value="Chromosome"/>
</dbReference>
<evidence type="ECO:0000313" key="6">
    <source>
        <dbReference type="EMBL" id="QLX29107.1"/>
    </source>
</evidence>
<dbReference type="GeneID" id="86945204"/>
<dbReference type="EMBL" id="JABXPT010000015">
    <property type="protein sequence ID" value="MBA7900590.1"/>
    <property type="molecule type" value="Genomic_DNA"/>
</dbReference>
<dbReference type="EMBL" id="LR134270">
    <property type="protein sequence ID" value="VED74525.1"/>
    <property type="molecule type" value="Genomic_DNA"/>
</dbReference>
<dbReference type="PANTHER" id="PTHR43479">
    <property type="entry name" value="ACREF/ENVCD OPERON REPRESSOR-RELATED"/>
    <property type="match status" value="1"/>
</dbReference>
<evidence type="ECO:0000259" key="3">
    <source>
        <dbReference type="PROSITE" id="PS50977"/>
    </source>
</evidence>
<dbReference type="InterPro" id="IPR050624">
    <property type="entry name" value="HTH-type_Tx_Regulator"/>
</dbReference>
<dbReference type="PRINTS" id="PR00455">
    <property type="entry name" value="HTHTETR"/>
</dbReference>
<dbReference type="SUPFAM" id="SSF46689">
    <property type="entry name" value="Homeodomain-like"/>
    <property type="match status" value="1"/>
</dbReference>
<dbReference type="Proteomes" id="UP000518474">
    <property type="component" value="Unassembled WGS sequence"/>
</dbReference>
<dbReference type="EMBL" id="QONO01000297">
    <property type="protein sequence ID" value="RDR20266.1"/>
    <property type="molecule type" value="Genomic_DNA"/>
</dbReference>
<organism evidence="7 9">
    <name type="scientific">Escherichia marmotae</name>
    <dbReference type="NCBI Taxonomy" id="1499973"/>
    <lineage>
        <taxon>Bacteria</taxon>
        <taxon>Pseudomonadati</taxon>
        <taxon>Pseudomonadota</taxon>
        <taxon>Gammaproteobacteria</taxon>
        <taxon>Enterobacterales</taxon>
        <taxon>Enterobacteriaceae</taxon>
        <taxon>Escherichia</taxon>
    </lineage>
</organism>
<evidence type="ECO:0000313" key="7">
    <source>
        <dbReference type="EMBL" id="RDR20266.1"/>
    </source>
</evidence>
<evidence type="ECO:0000313" key="9">
    <source>
        <dbReference type="Proteomes" id="UP000254454"/>
    </source>
</evidence>
<keyword evidence="1 2" id="KW-0238">DNA-binding</keyword>
<dbReference type="PROSITE" id="PS50977">
    <property type="entry name" value="HTH_TETR_2"/>
    <property type="match status" value="1"/>
</dbReference>
<feature type="DNA-binding region" description="H-T-H motif" evidence="2">
    <location>
        <begin position="44"/>
        <end position="63"/>
    </location>
</feature>
<feature type="domain" description="HTH tetR-type" evidence="3">
    <location>
        <begin position="21"/>
        <end position="81"/>
    </location>
</feature>